<comment type="caution">
    <text evidence="2">The sequence shown here is derived from an EMBL/GenBank/DDBJ whole genome shotgun (WGS) entry which is preliminary data.</text>
</comment>
<gene>
    <name evidence="2" type="ORF">Tco_1090276</name>
</gene>
<evidence type="ECO:0000256" key="1">
    <source>
        <dbReference type="SAM" id="MobiDB-lite"/>
    </source>
</evidence>
<organism evidence="2 3">
    <name type="scientific">Tanacetum coccineum</name>
    <dbReference type="NCBI Taxonomy" id="301880"/>
    <lineage>
        <taxon>Eukaryota</taxon>
        <taxon>Viridiplantae</taxon>
        <taxon>Streptophyta</taxon>
        <taxon>Embryophyta</taxon>
        <taxon>Tracheophyta</taxon>
        <taxon>Spermatophyta</taxon>
        <taxon>Magnoliopsida</taxon>
        <taxon>eudicotyledons</taxon>
        <taxon>Gunneridae</taxon>
        <taxon>Pentapetalae</taxon>
        <taxon>asterids</taxon>
        <taxon>campanulids</taxon>
        <taxon>Asterales</taxon>
        <taxon>Asteraceae</taxon>
        <taxon>Asteroideae</taxon>
        <taxon>Anthemideae</taxon>
        <taxon>Anthemidinae</taxon>
        <taxon>Tanacetum</taxon>
    </lineage>
</organism>
<reference evidence="2" key="1">
    <citation type="journal article" date="2022" name="Int. J. Mol. Sci.">
        <title>Draft Genome of Tanacetum Coccineum: Genomic Comparison of Closely Related Tanacetum-Family Plants.</title>
        <authorList>
            <person name="Yamashiro T."/>
            <person name="Shiraishi A."/>
            <person name="Nakayama K."/>
            <person name="Satake H."/>
        </authorList>
    </citation>
    <scope>NUCLEOTIDE SEQUENCE</scope>
</reference>
<dbReference type="EMBL" id="BQNB010020326">
    <property type="protein sequence ID" value="GJT94758.1"/>
    <property type="molecule type" value="Genomic_DNA"/>
</dbReference>
<protein>
    <submittedName>
        <fullName evidence="2">Uncharacterized protein</fullName>
    </submittedName>
</protein>
<reference evidence="2" key="2">
    <citation type="submission" date="2022-01" db="EMBL/GenBank/DDBJ databases">
        <authorList>
            <person name="Yamashiro T."/>
            <person name="Shiraishi A."/>
            <person name="Satake H."/>
            <person name="Nakayama K."/>
        </authorList>
    </citation>
    <scope>NUCLEOTIDE SEQUENCE</scope>
</reference>
<feature type="region of interest" description="Disordered" evidence="1">
    <location>
        <begin position="85"/>
        <end position="118"/>
    </location>
</feature>
<proteinExistence type="predicted"/>
<accession>A0ABQ5I3R2</accession>
<keyword evidence="3" id="KW-1185">Reference proteome</keyword>
<dbReference type="Proteomes" id="UP001151760">
    <property type="component" value="Unassembled WGS sequence"/>
</dbReference>
<evidence type="ECO:0000313" key="3">
    <source>
        <dbReference type="Proteomes" id="UP001151760"/>
    </source>
</evidence>
<feature type="compositionally biased region" description="Basic residues" evidence="1">
    <location>
        <begin position="85"/>
        <end position="96"/>
    </location>
</feature>
<name>A0ABQ5I3R2_9ASTR</name>
<evidence type="ECO:0000313" key="2">
    <source>
        <dbReference type="EMBL" id="GJT94758.1"/>
    </source>
</evidence>
<sequence>MRMAIANNIKSTLLGIKNQNVKDFLKLVEEKFRSADKALARTLMAELTTMKFDGLKSMQQHVFDMTNTATRLQIVVNQGVDKKLKPKAKNFKKKQHATTSKVANGEKKEQTEQQMQFL</sequence>